<feature type="region of interest" description="Disordered" evidence="4">
    <location>
        <begin position="1"/>
        <end position="38"/>
    </location>
</feature>
<dbReference type="PANTHER" id="PTHR13778">
    <property type="entry name" value="GLYCOSYLTRANSFERASE 8 DOMAIN-CONTAINING PROTEIN"/>
    <property type="match status" value="1"/>
</dbReference>
<dbReference type="EMBL" id="CP126657">
    <property type="protein sequence ID" value="WJZ97262.1"/>
    <property type="molecule type" value="Genomic_DNA"/>
</dbReference>
<dbReference type="SUPFAM" id="SSF53448">
    <property type="entry name" value="Nucleotide-diphospho-sugar transferases"/>
    <property type="match status" value="1"/>
</dbReference>
<name>A0ABY9CQ08_VITVI</name>
<evidence type="ECO:0000256" key="3">
    <source>
        <dbReference type="ARBA" id="ARBA00022679"/>
    </source>
</evidence>
<sequence>MSSSPIFSRSSATYRRPHQASTSVSPPGPPTPPVDASPNPRPIAQLLAFVVVVFLGLLQFLPATHFRHPSDPLRKWVPFDSGSPVSSSFSRSVASEDGKIHIVSWMDCLDLRVLVVLANSTLSNSRYPDKVHFHFFIPEGHDDKVSYFKLKVLFPHSDLEIFGQEEVKEKVRTANSGIVYAGRSFEEIVPFVIPTIHRSWGKFIYISPNVIVKGRVEELLEANLTSYAVAVIEDCSKRLDNYVNSEVLAAIQRTASKSWISGTPYAMKACMPDSSILLIDPRKLDKDLVEAILWWSKVLNWSERSSPKNPAIALALHGRYSKLSSSWLLGHSRRGTGKEIMIIPYDGPTNMCSGFGNGPSQSVPGNIWKQYLPPMADRILGS</sequence>
<dbReference type="InterPro" id="IPR029044">
    <property type="entry name" value="Nucleotide-diphossugar_trans"/>
</dbReference>
<evidence type="ECO:0000313" key="5">
    <source>
        <dbReference type="EMBL" id="WJZ97262.1"/>
    </source>
</evidence>
<comment type="pathway">
    <text evidence="1">Glycan metabolism; pectin biosynthesis.</text>
</comment>
<evidence type="ECO:0000313" key="6">
    <source>
        <dbReference type="Proteomes" id="UP001227230"/>
    </source>
</evidence>
<dbReference type="Proteomes" id="UP001227230">
    <property type="component" value="Chromosome 10"/>
</dbReference>
<organism evidence="5 6">
    <name type="scientific">Vitis vinifera</name>
    <name type="common">Grape</name>
    <dbReference type="NCBI Taxonomy" id="29760"/>
    <lineage>
        <taxon>Eukaryota</taxon>
        <taxon>Viridiplantae</taxon>
        <taxon>Streptophyta</taxon>
        <taxon>Embryophyta</taxon>
        <taxon>Tracheophyta</taxon>
        <taxon>Spermatophyta</taxon>
        <taxon>Magnoliopsida</taxon>
        <taxon>eudicotyledons</taxon>
        <taxon>Gunneridae</taxon>
        <taxon>Pentapetalae</taxon>
        <taxon>rosids</taxon>
        <taxon>Vitales</taxon>
        <taxon>Vitaceae</taxon>
        <taxon>Viteae</taxon>
        <taxon>Vitis</taxon>
    </lineage>
</organism>
<protein>
    <recommendedName>
        <fullName evidence="7">Hexosyltransferase</fullName>
    </recommendedName>
</protein>
<reference evidence="5 6" key="1">
    <citation type="journal article" date="2023" name="Hortic Res">
        <title>The complete reference genome for grapevine (Vitis vinifera L.) genetics and breeding.</title>
        <authorList>
            <person name="Shi X."/>
            <person name="Cao S."/>
            <person name="Wang X."/>
            <person name="Huang S."/>
            <person name="Wang Y."/>
            <person name="Liu Z."/>
            <person name="Liu W."/>
            <person name="Leng X."/>
            <person name="Peng Y."/>
            <person name="Wang N."/>
            <person name="Wang Y."/>
            <person name="Ma Z."/>
            <person name="Xu X."/>
            <person name="Zhang F."/>
            <person name="Xue H."/>
            <person name="Zhong H."/>
            <person name="Wang Y."/>
            <person name="Zhang K."/>
            <person name="Velt A."/>
            <person name="Avia K."/>
            <person name="Holtgrawe D."/>
            <person name="Grimplet J."/>
            <person name="Matus J.T."/>
            <person name="Ware D."/>
            <person name="Wu X."/>
            <person name="Wang H."/>
            <person name="Liu C."/>
            <person name="Fang Y."/>
            <person name="Rustenholz C."/>
            <person name="Cheng Z."/>
            <person name="Xiao H."/>
            <person name="Zhou Y."/>
        </authorList>
    </citation>
    <scope>NUCLEOTIDE SEQUENCE [LARGE SCALE GENOMIC DNA]</scope>
    <source>
        <strain evidence="6">cv. Pinot noir / PN40024</strain>
        <tissue evidence="5">Leaf</tissue>
    </source>
</reference>
<feature type="compositionally biased region" description="Polar residues" evidence="4">
    <location>
        <begin position="1"/>
        <end position="13"/>
    </location>
</feature>
<evidence type="ECO:0008006" key="7">
    <source>
        <dbReference type="Google" id="ProtNLM"/>
    </source>
</evidence>
<evidence type="ECO:0000256" key="2">
    <source>
        <dbReference type="ARBA" id="ARBA00022676"/>
    </source>
</evidence>
<keyword evidence="3" id="KW-0808">Transferase</keyword>
<evidence type="ECO:0000256" key="4">
    <source>
        <dbReference type="SAM" id="MobiDB-lite"/>
    </source>
</evidence>
<dbReference type="InterPro" id="IPR050748">
    <property type="entry name" value="Glycosyltrans_8_dom-fam"/>
</dbReference>
<gene>
    <name evidence="5" type="ORF">VitviT2T_015880</name>
</gene>
<dbReference type="PANTHER" id="PTHR13778:SF47">
    <property type="entry name" value="LIPOPOLYSACCHARIDE 1,3-GALACTOSYLTRANSFERASE"/>
    <property type="match status" value="1"/>
</dbReference>
<keyword evidence="6" id="KW-1185">Reference proteome</keyword>
<keyword evidence="2" id="KW-0328">Glycosyltransferase</keyword>
<dbReference type="Gene3D" id="3.90.550.10">
    <property type="entry name" value="Spore Coat Polysaccharide Biosynthesis Protein SpsA, Chain A"/>
    <property type="match status" value="1"/>
</dbReference>
<proteinExistence type="predicted"/>
<accession>A0ABY9CQ08</accession>
<feature type="compositionally biased region" description="Pro residues" evidence="4">
    <location>
        <begin position="26"/>
        <end position="38"/>
    </location>
</feature>
<evidence type="ECO:0000256" key="1">
    <source>
        <dbReference type="ARBA" id="ARBA00004877"/>
    </source>
</evidence>